<evidence type="ECO:0000313" key="2">
    <source>
        <dbReference type="Proteomes" id="UP000198752"/>
    </source>
</evidence>
<dbReference type="Proteomes" id="UP000198752">
    <property type="component" value="Unassembled WGS sequence"/>
</dbReference>
<dbReference type="InterPro" id="IPR011855">
    <property type="entry name" value="Phgtail_TP901_1"/>
</dbReference>
<dbReference type="Gene3D" id="4.10.410.40">
    <property type="match status" value="1"/>
</dbReference>
<accession>A0A1I2P9N6</accession>
<dbReference type="STRING" id="269670.SAMN02982927_00696"/>
<dbReference type="NCBIfam" id="TIGR02126">
    <property type="entry name" value="phgtail_TP901_1"/>
    <property type="match status" value="1"/>
</dbReference>
<evidence type="ECO:0000313" key="1">
    <source>
        <dbReference type="EMBL" id="SFG10667.1"/>
    </source>
</evidence>
<dbReference type="NCBIfam" id="NF047353">
    <property type="entry name" value="tube_lmo2291"/>
    <property type="match status" value="1"/>
</dbReference>
<dbReference type="Pfam" id="PF06199">
    <property type="entry name" value="Phage_tail_2"/>
    <property type="match status" value="1"/>
</dbReference>
<gene>
    <name evidence="1" type="ORF">SAMN02982927_00696</name>
</gene>
<reference evidence="2" key="1">
    <citation type="submission" date="2016-10" db="EMBL/GenBank/DDBJ databases">
        <authorList>
            <person name="Varghese N."/>
            <person name="Submissions S."/>
        </authorList>
    </citation>
    <scope>NUCLEOTIDE SEQUENCE [LARGE SCALE GENOMIC DNA]</scope>
    <source>
        <strain evidence="2">ATCC 700379</strain>
    </source>
</reference>
<proteinExistence type="predicted"/>
<dbReference type="EMBL" id="FOOY01000004">
    <property type="protein sequence ID" value="SFG10667.1"/>
    <property type="molecule type" value="Genomic_DNA"/>
</dbReference>
<dbReference type="AlphaFoldDB" id="A0A1I2P9N6"/>
<organism evidence="1 2">
    <name type="scientific">Sporolactobacillus nakayamae</name>
    <dbReference type="NCBI Taxonomy" id="269670"/>
    <lineage>
        <taxon>Bacteria</taxon>
        <taxon>Bacillati</taxon>
        <taxon>Bacillota</taxon>
        <taxon>Bacilli</taxon>
        <taxon>Bacillales</taxon>
        <taxon>Sporolactobacillaceae</taxon>
        <taxon>Sporolactobacillus</taxon>
    </lineage>
</organism>
<dbReference type="RefSeq" id="WP_177184613.1">
    <property type="nucleotide sequence ID" value="NZ_FOOY01000004.1"/>
</dbReference>
<keyword evidence="2" id="KW-1185">Reference proteome</keyword>
<name>A0A1I2P9N6_9BACL</name>
<protein>
    <submittedName>
        <fullName evidence="1">Phage major tail protein, TP901-1 family</fullName>
    </submittedName>
</protein>
<sequence length="137" mass="14981">MAKVKGVNCKLYVVDSDPENPTILAGQRNATLNRSTDTIETTAKDSEGGWKENEAAFKEWSIDADGLLVESDAAYDTLEEKFNNSEKVDVVIIMQNGSKYKGKAVLNDFPIEMPYDDMATYSSSFTGDGPLTKTPAV</sequence>